<organism evidence="6 7">
    <name type="scientific">Coemansia reversa (strain ATCC 12441 / NRRL 1564)</name>
    <dbReference type="NCBI Taxonomy" id="763665"/>
    <lineage>
        <taxon>Eukaryota</taxon>
        <taxon>Fungi</taxon>
        <taxon>Fungi incertae sedis</taxon>
        <taxon>Zoopagomycota</taxon>
        <taxon>Kickxellomycotina</taxon>
        <taxon>Kickxellomycetes</taxon>
        <taxon>Kickxellales</taxon>
        <taxon>Kickxellaceae</taxon>
        <taxon>Coemansia</taxon>
    </lineage>
</organism>
<dbReference type="Pfam" id="PF16213">
    <property type="entry name" value="DCB"/>
    <property type="match status" value="1"/>
</dbReference>
<dbReference type="AlphaFoldDB" id="A0A2G5B5C0"/>
<dbReference type="STRING" id="763665.A0A2G5B5C0"/>
<evidence type="ECO:0000259" key="5">
    <source>
        <dbReference type="Pfam" id="PF16213"/>
    </source>
</evidence>
<reference evidence="6 7" key="1">
    <citation type="journal article" date="2015" name="Genome Biol. Evol.">
        <title>Phylogenomic analyses indicate that early fungi evolved digesting cell walls of algal ancestors of land plants.</title>
        <authorList>
            <person name="Chang Y."/>
            <person name="Wang S."/>
            <person name="Sekimoto S."/>
            <person name="Aerts A.L."/>
            <person name="Choi C."/>
            <person name="Clum A."/>
            <person name="LaButti K.M."/>
            <person name="Lindquist E.A."/>
            <person name="Yee Ngan C."/>
            <person name="Ohm R.A."/>
            <person name="Salamov A.A."/>
            <person name="Grigoriev I.V."/>
            <person name="Spatafora J.W."/>
            <person name="Berbee M.L."/>
        </authorList>
    </citation>
    <scope>NUCLEOTIDE SEQUENCE [LARGE SCALE GENOMIC DNA]</scope>
    <source>
        <strain evidence="6 7">NRRL 1564</strain>
    </source>
</reference>
<protein>
    <recommendedName>
        <fullName evidence="8">ARM repeat-containing protein</fullName>
    </recommendedName>
</protein>
<gene>
    <name evidence="6" type="ORF">COEREDRAFT_47429</name>
</gene>
<dbReference type="Proteomes" id="UP000242474">
    <property type="component" value="Unassembled WGS sequence"/>
</dbReference>
<evidence type="ECO:0000313" key="7">
    <source>
        <dbReference type="Proteomes" id="UP000242474"/>
    </source>
</evidence>
<dbReference type="InterPro" id="IPR032629">
    <property type="entry name" value="DCB_dom"/>
</dbReference>
<accession>A0A2G5B5C0</accession>
<evidence type="ECO:0000259" key="4">
    <source>
        <dbReference type="Pfam" id="PF12783"/>
    </source>
</evidence>
<sequence>MATTNISGLLLSELQTLSTEARRKHPEIKEAAEQVIVILRGIKATQSAEICLELAKHDEVVSPFVQGCKSNNYKLAATSVQCLQQLISHQAVSVRSIGGLLGTLNAVIQMGVDIQVKILQMVLPLVTMYDGCVYGETLVEALHVCLTLQRSKDPIVSNTAAAILRQVVIAVFDRVVSEDREHEDRVDAFFVLQDLCLLAAGSDSIFIRVMDPVDQNLVMDLIESVLTNHAVVVARHTAMLQVLRERLAPFLVNFFAERAQFTLVVRSIRIAWLFIRDLHADLAPECELLLSILTRLIDPGTKLAGNTAVAGSNGDRSHRGGFPLFYRVLAMEVVRNTLQDPALLCRLYMQFDGRSATGEDKNEDSHVIADVLAAVARVASELPELRVNNADGIPNVVPNEGNAVDGGNAADTRGTGQLGAHNSSLRTEMHQLLDKHDPPGVPKTYLSFLGLTTVLSAVGGLAGHVIQLCTETAVCQAPYGKAVAGSESEPVFSPHHATRAAHDARVVTAKGLVSRSWPVLLSVYTFYVAVRLDDRLFARAMDTARMAVQMSGAVGLLEARNA</sequence>
<evidence type="ECO:0000256" key="2">
    <source>
        <dbReference type="ARBA" id="ARBA00022927"/>
    </source>
</evidence>
<dbReference type="Pfam" id="PF12783">
    <property type="entry name" value="Sec7-like_HUS"/>
    <property type="match status" value="1"/>
</dbReference>
<feature type="region of interest" description="Disordered" evidence="3">
    <location>
        <begin position="397"/>
        <end position="420"/>
    </location>
</feature>
<proteinExistence type="predicted"/>
<feature type="domain" description="Mon2/Sec7/BIG1-like HUS" evidence="4">
    <location>
        <begin position="187"/>
        <end position="354"/>
    </location>
</feature>
<feature type="domain" description="Mon2/Sec7/BIG1-like dimerisation and cyclophilin-binding" evidence="5">
    <location>
        <begin position="7"/>
        <end position="179"/>
    </location>
</feature>
<dbReference type="GO" id="GO:0005794">
    <property type="term" value="C:Golgi apparatus"/>
    <property type="evidence" value="ECO:0007669"/>
    <property type="project" value="UniProtKB-ARBA"/>
</dbReference>
<dbReference type="InterPro" id="IPR016024">
    <property type="entry name" value="ARM-type_fold"/>
</dbReference>
<evidence type="ECO:0008006" key="8">
    <source>
        <dbReference type="Google" id="ProtNLM"/>
    </source>
</evidence>
<dbReference type="OrthoDB" id="294853at2759"/>
<keyword evidence="1" id="KW-0813">Transport</keyword>
<dbReference type="InterPro" id="IPR032691">
    <property type="entry name" value="Mon2/Sec7/BIG1-like_HUS"/>
</dbReference>
<dbReference type="EMBL" id="KZ303520">
    <property type="protein sequence ID" value="PIA14205.1"/>
    <property type="molecule type" value="Genomic_DNA"/>
</dbReference>
<name>A0A2G5B5C0_COERN</name>
<keyword evidence="7" id="KW-1185">Reference proteome</keyword>
<dbReference type="SUPFAM" id="SSF48371">
    <property type="entry name" value="ARM repeat"/>
    <property type="match status" value="1"/>
</dbReference>
<evidence type="ECO:0000256" key="3">
    <source>
        <dbReference type="SAM" id="MobiDB-lite"/>
    </source>
</evidence>
<dbReference type="GO" id="GO:0015031">
    <property type="term" value="P:protein transport"/>
    <property type="evidence" value="ECO:0007669"/>
    <property type="project" value="UniProtKB-KW"/>
</dbReference>
<evidence type="ECO:0000256" key="1">
    <source>
        <dbReference type="ARBA" id="ARBA00022448"/>
    </source>
</evidence>
<keyword evidence="2" id="KW-0653">Protein transport</keyword>
<feature type="non-terminal residue" evidence="6">
    <location>
        <position position="562"/>
    </location>
</feature>
<evidence type="ECO:0000313" key="6">
    <source>
        <dbReference type="EMBL" id="PIA14205.1"/>
    </source>
</evidence>